<dbReference type="AlphaFoldDB" id="A0A847SRK4"/>
<dbReference type="Proteomes" id="UP000552864">
    <property type="component" value="Unassembled WGS sequence"/>
</dbReference>
<organism evidence="1 2">
    <name type="scientific">Chitinophaga eiseniae</name>
    <dbReference type="NCBI Taxonomy" id="634771"/>
    <lineage>
        <taxon>Bacteria</taxon>
        <taxon>Pseudomonadati</taxon>
        <taxon>Bacteroidota</taxon>
        <taxon>Chitinophagia</taxon>
        <taxon>Chitinophagales</taxon>
        <taxon>Chitinophagaceae</taxon>
        <taxon>Chitinophaga</taxon>
    </lineage>
</organism>
<reference evidence="1 2" key="1">
    <citation type="submission" date="2020-04" db="EMBL/GenBank/DDBJ databases">
        <authorList>
            <person name="Yin C."/>
        </authorList>
    </citation>
    <scope>NUCLEOTIDE SEQUENCE [LARGE SCALE GENOMIC DNA]</scope>
    <source>
        <strain evidence="1 2">Ak56</strain>
    </source>
</reference>
<comment type="caution">
    <text evidence="1">The sequence shown here is derived from an EMBL/GenBank/DDBJ whole genome shotgun (WGS) entry which is preliminary data.</text>
</comment>
<evidence type="ECO:0000313" key="2">
    <source>
        <dbReference type="Proteomes" id="UP000552864"/>
    </source>
</evidence>
<keyword evidence="2" id="KW-1185">Reference proteome</keyword>
<evidence type="ECO:0000313" key="1">
    <source>
        <dbReference type="EMBL" id="NLR80598.1"/>
    </source>
</evidence>
<protein>
    <submittedName>
        <fullName evidence="1">Uncharacterized protein</fullName>
    </submittedName>
</protein>
<sequence>MNCKKGKVIVYATYPALTIYTFKPRGEVCLFDQFIAKFENEKMYRPSLNKILAAIGEFTARGINRGRFRPQGERAIEALPSGFSALRLYCVPYGEHAILIGNGDIKTAALVQDCPKCGPHWRFLTLLDAEIQQRLLEKEMFWLKVNRESILSGNMYFEIGDCE</sequence>
<name>A0A847SRK4_9BACT</name>
<gene>
    <name evidence="1" type="ORF">HGH91_18365</name>
</gene>
<dbReference type="EMBL" id="JABAHZ010000004">
    <property type="protein sequence ID" value="NLR80598.1"/>
    <property type="molecule type" value="Genomic_DNA"/>
</dbReference>
<accession>A0A847SRK4</accession>
<proteinExistence type="predicted"/>
<dbReference type="RefSeq" id="WP_168740264.1">
    <property type="nucleotide sequence ID" value="NZ_JABAHZ010000004.1"/>
</dbReference>